<comment type="subcellular location">
    <subcellularLocation>
        <location evidence="1">Nucleus</location>
    </subcellularLocation>
</comment>
<evidence type="ECO:0000256" key="3">
    <source>
        <dbReference type="ARBA" id="ARBA00023187"/>
    </source>
</evidence>
<evidence type="ECO:0000259" key="6">
    <source>
        <dbReference type="Pfam" id="PF06544"/>
    </source>
</evidence>
<evidence type="ECO:0000313" key="9">
    <source>
        <dbReference type="Proteomes" id="UP000054558"/>
    </source>
</evidence>
<dbReference type="Pfam" id="PF08572">
    <property type="entry name" value="PRP3"/>
    <property type="match status" value="1"/>
</dbReference>
<name>A0A1Y1IPV0_KLENI</name>
<dbReference type="OMA" id="WKNIVNS"/>
<keyword evidence="3" id="KW-0508">mRNA splicing</keyword>
<feature type="region of interest" description="Disordered" evidence="5">
    <location>
        <begin position="1"/>
        <end position="183"/>
    </location>
</feature>
<dbReference type="InterPro" id="IPR013881">
    <property type="entry name" value="Pre-mRNA_splic_Prp3_dom"/>
</dbReference>
<dbReference type="STRING" id="105231.A0A1Y1IPV0"/>
<dbReference type="GO" id="GO:0046540">
    <property type="term" value="C:U4/U6 x U5 tri-snRNP complex"/>
    <property type="evidence" value="ECO:0000318"/>
    <property type="project" value="GO_Central"/>
</dbReference>
<keyword evidence="4" id="KW-0539">Nucleus</keyword>
<dbReference type="InterPro" id="IPR010541">
    <property type="entry name" value="Prp3_C"/>
</dbReference>
<dbReference type="AlphaFoldDB" id="A0A1Y1IPV0"/>
<keyword evidence="8" id="KW-0687">Ribonucleoprotein</keyword>
<dbReference type="GO" id="GO:0000398">
    <property type="term" value="P:mRNA splicing, via spliceosome"/>
    <property type="evidence" value="ECO:0000318"/>
    <property type="project" value="GO_Central"/>
</dbReference>
<feature type="region of interest" description="Disordered" evidence="5">
    <location>
        <begin position="567"/>
        <end position="594"/>
    </location>
</feature>
<evidence type="ECO:0000256" key="5">
    <source>
        <dbReference type="SAM" id="MobiDB-lite"/>
    </source>
</evidence>
<accession>A0A1Y1IPV0</accession>
<reference evidence="8 9" key="1">
    <citation type="journal article" date="2014" name="Nat. Commun.">
        <title>Klebsormidium flaccidum genome reveals primary factors for plant terrestrial adaptation.</title>
        <authorList>
            <person name="Hori K."/>
            <person name="Maruyama F."/>
            <person name="Fujisawa T."/>
            <person name="Togashi T."/>
            <person name="Yamamoto N."/>
            <person name="Seo M."/>
            <person name="Sato S."/>
            <person name="Yamada T."/>
            <person name="Mori H."/>
            <person name="Tajima N."/>
            <person name="Moriyama T."/>
            <person name="Ikeuchi M."/>
            <person name="Watanabe M."/>
            <person name="Wada H."/>
            <person name="Kobayashi K."/>
            <person name="Saito M."/>
            <person name="Masuda T."/>
            <person name="Sasaki-Sekimoto Y."/>
            <person name="Mashiguchi K."/>
            <person name="Awai K."/>
            <person name="Shimojima M."/>
            <person name="Masuda S."/>
            <person name="Iwai M."/>
            <person name="Nobusawa T."/>
            <person name="Narise T."/>
            <person name="Kondo S."/>
            <person name="Saito H."/>
            <person name="Sato R."/>
            <person name="Murakawa M."/>
            <person name="Ihara Y."/>
            <person name="Oshima-Yamada Y."/>
            <person name="Ohtaka K."/>
            <person name="Satoh M."/>
            <person name="Sonobe K."/>
            <person name="Ishii M."/>
            <person name="Ohtani R."/>
            <person name="Kanamori-Sato M."/>
            <person name="Honoki R."/>
            <person name="Miyazaki D."/>
            <person name="Mochizuki H."/>
            <person name="Umetsu J."/>
            <person name="Higashi K."/>
            <person name="Shibata D."/>
            <person name="Kamiya Y."/>
            <person name="Sato N."/>
            <person name="Nakamura Y."/>
            <person name="Tabata S."/>
            <person name="Ida S."/>
            <person name="Kurokawa K."/>
            <person name="Ohta H."/>
        </authorList>
    </citation>
    <scope>NUCLEOTIDE SEQUENCE [LARGE SCALE GENOMIC DNA]</scope>
    <source>
        <strain evidence="8 9">NIES-2285</strain>
    </source>
</reference>
<organism evidence="8 9">
    <name type="scientific">Klebsormidium nitens</name>
    <name type="common">Green alga</name>
    <name type="synonym">Ulothrix nitens</name>
    <dbReference type="NCBI Taxonomy" id="105231"/>
    <lineage>
        <taxon>Eukaryota</taxon>
        <taxon>Viridiplantae</taxon>
        <taxon>Streptophyta</taxon>
        <taxon>Klebsormidiophyceae</taxon>
        <taxon>Klebsormidiales</taxon>
        <taxon>Klebsormidiaceae</taxon>
        <taxon>Klebsormidium</taxon>
    </lineage>
</organism>
<keyword evidence="2" id="KW-0507">mRNA processing</keyword>
<evidence type="ECO:0000256" key="1">
    <source>
        <dbReference type="ARBA" id="ARBA00004123"/>
    </source>
</evidence>
<dbReference type="Pfam" id="PF06544">
    <property type="entry name" value="Prp3_C"/>
    <property type="match status" value="1"/>
</dbReference>
<dbReference type="OrthoDB" id="10264544at2759"/>
<feature type="domain" description="Small nuclear ribonucleoprotein Prp3 C-terminal" evidence="6">
    <location>
        <begin position="611"/>
        <end position="736"/>
    </location>
</feature>
<dbReference type="PANTHER" id="PTHR14212">
    <property type="entry name" value="U4/U6-ASSOCIATED RNA SPLICING FACTOR-RELATED"/>
    <property type="match status" value="1"/>
</dbReference>
<dbReference type="CDD" id="cd24162">
    <property type="entry name" value="Prp3_C"/>
    <property type="match status" value="1"/>
</dbReference>
<protein>
    <submittedName>
        <fullName evidence="8">U4/U6 small nuclear ribonucleoprotein PRP3</fullName>
    </submittedName>
</protein>
<proteinExistence type="predicted"/>
<dbReference type="InterPro" id="IPR027104">
    <property type="entry name" value="Prp3"/>
</dbReference>
<gene>
    <name evidence="8" type="ORF">KFL_006080040</name>
</gene>
<feature type="compositionally biased region" description="Basic and acidic residues" evidence="5">
    <location>
        <begin position="1"/>
        <end position="120"/>
    </location>
</feature>
<sequence>MTDVEDSRSKRKREEADVDDPPRKSRKSEEYEHRHRKADERSSRRDRDDRDGRRDSNYDKKDRDRYYDEKDKDRYHDERAGGGSDRRRDEERPRHRAKEEREDRGRRGDSRERRPVKEEPADGGPVGAVDVLKQEAADGAAVKAEEDVKPNVAAQENGGTERRKRRRWDSDEKAPGTGAVANGSGLVGAAAPAAPVAVVPLNLDALAKAKAALQKQKELAERLKRLPQLNRVATPPVPGVPLPPVIPAVQPTIPDPNAALLAAQQRAAMLGLAIPGSLSAAAAAGALAGAALKAAQPSKAPVLRLDHLGREIDEEGNVVEQKKLPPSELKVNINKAKKDKFKILRPDLDAVPEDDPFFDPALNVDRKKILRPRRAAFQFVEEGKWSQQAEAQRLRAQFGEQKAKEMKARQALMEKEREQAAVNPNLIEVTARAPVPEKQEKPKDPIPDVEWWDAPLLLTRTYADVRNLPESEFRLREERITHLVEHPVPIEPETALPPPPPQPLKLTKKEQKKLRHQARMAREAERQELVRQGLLEPPKNKVKISNFMRVMGADAVQDPTALEKQVRNEQQEREGAHADRNLARKLTPAERREKKNKKLFEDMTLETIVSLYRVSDLRHPQHQYKVDINAQENRLTGVMLISDAMSVVLVEGGTKSNKRYQKLMLHRINWTQALEKAGDDDDADEELARDNKCVLVWQGSVLKPAFERFMVHKTRTEAAARKFLEDAGVGHYWDLAANFVEE</sequence>
<keyword evidence="9" id="KW-1185">Reference proteome</keyword>
<evidence type="ECO:0000313" key="8">
    <source>
        <dbReference type="EMBL" id="GAQ90168.1"/>
    </source>
</evidence>
<feature type="domain" description="Pre-mRNA-splicing factor 3" evidence="7">
    <location>
        <begin position="355"/>
        <end position="587"/>
    </location>
</feature>
<evidence type="ECO:0000256" key="2">
    <source>
        <dbReference type="ARBA" id="ARBA00022664"/>
    </source>
</evidence>
<evidence type="ECO:0000256" key="4">
    <source>
        <dbReference type="ARBA" id="ARBA00023242"/>
    </source>
</evidence>
<dbReference type="PANTHER" id="PTHR14212:SF0">
    <property type="entry name" value="U4_U6 SMALL NUCLEAR RIBONUCLEOPROTEIN PRP3"/>
    <property type="match status" value="1"/>
</dbReference>
<evidence type="ECO:0000259" key="7">
    <source>
        <dbReference type="Pfam" id="PF08572"/>
    </source>
</evidence>
<dbReference type="EMBL" id="DF237557">
    <property type="protein sequence ID" value="GAQ90168.1"/>
    <property type="molecule type" value="Genomic_DNA"/>
</dbReference>
<dbReference type="Proteomes" id="UP000054558">
    <property type="component" value="Unassembled WGS sequence"/>
</dbReference>